<keyword evidence="5" id="KW-1185">Reference proteome</keyword>
<feature type="chain" id="PRO_5046297612" description="DUF5317 domain-containing protein" evidence="3">
    <location>
        <begin position="18"/>
        <end position="217"/>
    </location>
</feature>
<dbReference type="InterPro" id="IPR035168">
    <property type="entry name" value="DUF5317"/>
</dbReference>
<dbReference type="RefSeq" id="WP_344191423.1">
    <property type="nucleotide sequence ID" value="NZ_BAAAND010000005.1"/>
</dbReference>
<organism evidence="4 5">
    <name type="scientific">Kribbella karoonensis</name>
    <dbReference type="NCBI Taxonomy" id="324851"/>
    <lineage>
        <taxon>Bacteria</taxon>
        <taxon>Bacillati</taxon>
        <taxon>Actinomycetota</taxon>
        <taxon>Actinomycetes</taxon>
        <taxon>Propionibacteriales</taxon>
        <taxon>Kribbellaceae</taxon>
        <taxon>Kribbella</taxon>
    </lineage>
</organism>
<evidence type="ECO:0000313" key="4">
    <source>
        <dbReference type="EMBL" id="GAA1583117.1"/>
    </source>
</evidence>
<keyword evidence="2" id="KW-0812">Transmembrane</keyword>
<accession>A0ABP4PN04</accession>
<keyword evidence="2" id="KW-0472">Membrane</keyword>
<proteinExistence type="predicted"/>
<feature type="signal peptide" evidence="3">
    <location>
        <begin position="1"/>
        <end position="17"/>
    </location>
</feature>
<dbReference type="Proteomes" id="UP001500190">
    <property type="component" value="Unassembled WGS sequence"/>
</dbReference>
<feature type="region of interest" description="Disordered" evidence="1">
    <location>
        <begin position="198"/>
        <end position="217"/>
    </location>
</feature>
<protein>
    <recommendedName>
        <fullName evidence="6">DUF5317 domain-containing protein</fullName>
    </recommendedName>
</protein>
<evidence type="ECO:0000256" key="1">
    <source>
        <dbReference type="SAM" id="MobiDB-lite"/>
    </source>
</evidence>
<evidence type="ECO:0000256" key="3">
    <source>
        <dbReference type="SAM" id="SignalP"/>
    </source>
</evidence>
<comment type="caution">
    <text evidence="4">The sequence shown here is derived from an EMBL/GenBank/DDBJ whole genome shotgun (WGS) entry which is preliminary data.</text>
</comment>
<dbReference type="EMBL" id="BAAAND010000005">
    <property type="protein sequence ID" value="GAA1583117.1"/>
    <property type="molecule type" value="Genomic_DNA"/>
</dbReference>
<sequence>MLLVLLVMVLACGAALATGGRFGNLAGNTLTGVHWLAAAAIGQLLGSLIGGTAYPVGLIGSAVCIAVFLRLNLRHPGVGLLALGFFCNAVVVALNGAMPVSLRALERAGVGAAVITDARHEIAGPTTRLRWLGDVVPVALPNLGQAISPGDVLIAAGAGLLLYAGMGADGRVPASTAPVWDDLEPCAGTPALLQLSAKAGRELSSSEAEAAPDDPPE</sequence>
<reference evidence="5" key="1">
    <citation type="journal article" date="2019" name="Int. J. Syst. Evol. Microbiol.">
        <title>The Global Catalogue of Microorganisms (GCM) 10K type strain sequencing project: providing services to taxonomists for standard genome sequencing and annotation.</title>
        <authorList>
            <consortium name="The Broad Institute Genomics Platform"/>
            <consortium name="The Broad Institute Genome Sequencing Center for Infectious Disease"/>
            <person name="Wu L."/>
            <person name="Ma J."/>
        </authorList>
    </citation>
    <scope>NUCLEOTIDE SEQUENCE [LARGE SCALE GENOMIC DNA]</scope>
    <source>
        <strain evidence="5">JCM 14304</strain>
    </source>
</reference>
<evidence type="ECO:0000313" key="5">
    <source>
        <dbReference type="Proteomes" id="UP001500190"/>
    </source>
</evidence>
<feature type="transmembrane region" description="Helical" evidence="2">
    <location>
        <begin position="77"/>
        <end position="97"/>
    </location>
</feature>
<evidence type="ECO:0000256" key="2">
    <source>
        <dbReference type="SAM" id="Phobius"/>
    </source>
</evidence>
<keyword evidence="3" id="KW-0732">Signal</keyword>
<keyword evidence="2" id="KW-1133">Transmembrane helix</keyword>
<feature type="transmembrane region" description="Helical" evidence="2">
    <location>
        <begin position="53"/>
        <end position="71"/>
    </location>
</feature>
<gene>
    <name evidence="4" type="ORF">GCM10009742_30110</name>
</gene>
<evidence type="ECO:0008006" key="6">
    <source>
        <dbReference type="Google" id="ProtNLM"/>
    </source>
</evidence>
<dbReference type="Pfam" id="PF17248">
    <property type="entry name" value="DUF5317"/>
    <property type="match status" value="1"/>
</dbReference>
<name>A0ABP4PN04_9ACTN</name>